<dbReference type="AlphaFoldDB" id="A0A0A9GLD1"/>
<dbReference type="EMBL" id="GBRH01174535">
    <property type="protein sequence ID" value="JAE23361.1"/>
    <property type="molecule type" value="Transcribed_RNA"/>
</dbReference>
<organism evidence="1">
    <name type="scientific">Arundo donax</name>
    <name type="common">Giant reed</name>
    <name type="synonym">Donax arundinaceus</name>
    <dbReference type="NCBI Taxonomy" id="35708"/>
    <lineage>
        <taxon>Eukaryota</taxon>
        <taxon>Viridiplantae</taxon>
        <taxon>Streptophyta</taxon>
        <taxon>Embryophyta</taxon>
        <taxon>Tracheophyta</taxon>
        <taxon>Spermatophyta</taxon>
        <taxon>Magnoliopsida</taxon>
        <taxon>Liliopsida</taxon>
        <taxon>Poales</taxon>
        <taxon>Poaceae</taxon>
        <taxon>PACMAD clade</taxon>
        <taxon>Arundinoideae</taxon>
        <taxon>Arundineae</taxon>
        <taxon>Arundo</taxon>
    </lineage>
</organism>
<protein>
    <submittedName>
        <fullName evidence="1">Uncharacterized protein</fullName>
    </submittedName>
</protein>
<evidence type="ECO:0000313" key="1">
    <source>
        <dbReference type="EMBL" id="JAE23361.1"/>
    </source>
</evidence>
<sequence>MIHSSFVELTTVLSSRRMLNRDLVTPAL</sequence>
<reference evidence="1" key="2">
    <citation type="journal article" date="2015" name="Data Brief">
        <title>Shoot transcriptome of the giant reed, Arundo donax.</title>
        <authorList>
            <person name="Barrero R.A."/>
            <person name="Guerrero F.D."/>
            <person name="Moolhuijzen P."/>
            <person name="Goolsby J.A."/>
            <person name="Tidwell J."/>
            <person name="Bellgard S.E."/>
            <person name="Bellgard M.I."/>
        </authorList>
    </citation>
    <scope>NUCLEOTIDE SEQUENCE</scope>
    <source>
        <tissue evidence="1">Shoot tissue taken approximately 20 cm above the soil surface</tissue>
    </source>
</reference>
<reference evidence="1" key="1">
    <citation type="submission" date="2014-09" db="EMBL/GenBank/DDBJ databases">
        <authorList>
            <person name="Magalhaes I.L.F."/>
            <person name="Oliveira U."/>
            <person name="Santos F.R."/>
            <person name="Vidigal T.H.D.A."/>
            <person name="Brescovit A.D."/>
            <person name="Santos A.J."/>
        </authorList>
    </citation>
    <scope>NUCLEOTIDE SEQUENCE</scope>
    <source>
        <tissue evidence="1">Shoot tissue taken approximately 20 cm above the soil surface</tissue>
    </source>
</reference>
<proteinExistence type="predicted"/>
<accession>A0A0A9GLD1</accession>
<name>A0A0A9GLD1_ARUDO</name>